<evidence type="ECO:0000256" key="2">
    <source>
        <dbReference type="SAM" id="SignalP"/>
    </source>
</evidence>
<dbReference type="PANTHER" id="PTHR12558">
    <property type="entry name" value="CELL DIVISION CYCLE 16,23,27"/>
    <property type="match status" value="1"/>
</dbReference>
<keyword evidence="2" id="KW-0732">Signal</keyword>
<name>A0ABT5UGN0_9GAMM</name>
<dbReference type="SUPFAM" id="SSF48452">
    <property type="entry name" value="TPR-like"/>
    <property type="match status" value="3"/>
</dbReference>
<evidence type="ECO:0000256" key="1">
    <source>
        <dbReference type="PROSITE-ProRule" id="PRU00339"/>
    </source>
</evidence>
<feature type="repeat" description="TPR" evidence="1">
    <location>
        <begin position="852"/>
        <end position="885"/>
    </location>
</feature>
<dbReference type="EMBL" id="JAPMOU010000038">
    <property type="protein sequence ID" value="MDE1464593.1"/>
    <property type="molecule type" value="Genomic_DNA"/>
</dbReference>
<dbReference type="Gene3D" id="1.25.40.10">
    <property type="entry name" value="Tetratricopeptide repeat domain"/>
    <property type="match status" value="4"/>
</dbReference>
<feature type="signal peptide" evidence="2">
    <location>
        <begin position="1"/>
        <end position="38"/>
    </location>
</feature>
<feature type="repeat" description="TPR" evidence="1">
    <location>
        <begin position="378"/>
        <end position="411"/>
    </location>
</feature>
<dbReference type="Pfam" id="PF13181">
    <property type="entry name" value="TPR_8"/>
    <property type="match status" value="1"/>
</dbReference>
<dbReference type="Pfam" id="PF09295">
    <property type="entry name" value="ChAPs"/>
    <property type="match status" value="1"/>
</dbReference>
<dbReference type="Proteomes" id="UP001528823">
    <property type="component" value="Unassembled WGS sequence"/>
</dbReference>
<dbReference type="Pfam" id="PF13424">
    <property type="entry name" value="TPR_12"/>
    <property type="match status" value="1"/>
</dbReference>
<dbReference type="PROSITE" id="PS50293">
    <property type="entry name" value="TPR_REGION"/>
    <property type="match status" value="1"/>
</dbReference>
<feature type="repeat" description="TPR" evidence="1">
    <location>
        <begin position="140"/>
        <end position="173"/>
    </location>
</feature>
<accession>A0ABT5UGN0</accession>
<dbReference type="SMART" id="SM00028">
    <property type="entry name" value="TPR"/>
    <property type="match status" value="15"/>
</dbReference>
<reference evidence="3 4" key="1">
    <citation type="submission" date="2022-11" db="EMBL/GenBank/DDBJ databases">
        <title>Spartinivicinus poritis sp. nov., isolated from scleractinian coral Porites lutea.</title>
        <authorList>
            <person name="Zhang G."/>
            <person name="Cai L."/>
            <person name="Wei Q."/>
        </authorList>
    </citation>
    <scope>NUCLEOTIDE SEQUENCE [LARGE SCALE GENOMIC DNA]</scope>
    <source>
        <strain evidence="3 4">A2-2</strain>
    </source>
</reference>
<keyword evidence="1" id="KW-0802">TPR repeat</keyword>
<organism evidence="3 4">
    <name type="scientific">Spartinivicinus poritis</name>
    <dbReference type="NCBI Taxonomy" id="2994640"/>
    <lineage>
        <taxon>Bacteria</taxon>
        <taxon>Pseudomonadati</taxon>
        <taxon>Pseudomonadota</taxon>
        <taxon>Gammaproteobacteria</taxon>
        <taxon>Oceanospirillales</taxon>
        <taxon>Zooshikellaceae</taxon>
        <taxon>Spartinivicinus</taxon>
    </lineage>
</organism>
<keyword evidence="4" id="KW-1185">Reference proteome</keyword>
<dbReference type="NCBIfam" id="TIGR02917">
    <property type="entry name" value="PEP_TPR_lipo"/>
    <property type="match status" value="1"/>
</dbReference>
<evidence type="ECO:0000313" key="4">
    <source>
        <dbReference type="Proteomes" id="UP001528823"/>
    </source>
</evidence>
<dbReference type="InterPro" id="IPR015374">
    <property type="entry name" value="ChAPs"/>
</dbReference>
<dbReference type="PANTHER" id="PTHR12558:SF13">
    <property type="entry name" value="CELL DIVISION CYCLE PROTEIN 27 HOMOLOG"/>
    <property type="match status" value="1"/>
</dbReference>
<dbReference type="RefSeq" id="WP_274690918.1">
    <property type="nucleotide sequence ID" value="NZ_JAPMOU010000038.1"/>
</dbReference>
<dbReference type="Pfam" id="PF14559">
    <property type="entry name" value="TPR_19"/>
    <property type="match status" value="5"/>
</dbReference>
<feature type="chain" id="PRO_5046154958" evidence="2">
    <location>
        <begin position="39"/>
        <end position="933"/>
    </location>
</feature>
<protein>
    <submittedName>
        <fullName evidence="3">PEP-CTERM system TPR-repeat protein PrsT</fullName>
    </submittedName>
</protein>
<gene>
    <name evidence="3" type="primary">prsT</name>
    <name evidence="3" type="ORF">ORQ98_21755</name>
</gene>
<dbReference type="PROSITE" id="PS50005">
    <property type="entry name" value="TPR"/>
    <property type="match status" value="4"/>
</dbReference>
<proteinExistence type="predicted"/>
<feature type="repeat" description="TPR" evidence="1">
    <location>
        <begin position="785"/>
        <end position="818"/>
    </location>
</feature>
<dbReference type="InterPro" id="IPR014266">
    <property type="entry name" value="PEP-CTERM_TPR_PrsT"/>
</dbReference>
<dbReference type="InterPro" id="IPR011990">
    <property type="entry name" value="TPR-like_helical_dom_sf"/>
</dbReference>
<sequence length="933" mass="104190">MLNRTKQDKPNKNHASYFKKSLLAICLGVSLPLQTLFAADLYQEAEKYYKDGEYKTAIIQLKNLLKESPKDGKARALLGRVYVKDGNFSSAIKEWERANKLGALSGQDKLDLAELYLLQRKYAEAISLIELDTINNEQKPEALAIHGFAYLGQGMLADAKDAFNQAIAIKPHVSAQMGLARAAFAEADIVTAYGYIGKVLKEKPDHADALTLQAQLKLKEAKAEEAIAILNKVLDKNSKNFNALLKRAEGLVTLNKLAEAKADVEAVAKEVPNHPEANFVLTKILLKENKFKEAKEASEKVLRIQPGFLPVIYLHAIANYGLENYKQAAESLEKYVSSVKGNEGANILLAQIYLKEDNPKAAIKVLSPLTGRDSQHQAKVFALLGNAYMKQNNYVKGTEYLDKALELEPDISRLRAQAAVGHLFSGDVDTAVKELKTLSDKATTPNDADLLLVRTWVQQKKYDEALQLVDQRIKKWPDNPVYYNLKGIIMQVQEKEAEAEKLFKTALEKDSKYVPSIMALAALAAEKGEKAKAKEHYQSIIKVNNSYLPAYYALSALASGEQESAEAIEWLKKANEVNPGHTRTSTLLVEAYMRSQQPLKAEKTISEALSQNPNSLGLLDLAYQVYLNQDKKDKAQFYLEKLYGKQPENKNLLGQLVNLRMSNNNATGAIKLVDTAILSSPEDMDLLLMKYQILMADKQHDKAMSVAELIVKKNPDKPALETFIASVEVAKGNKEKADLIYQKLFDDLAAPEVFLPVYQYYLSSNDTKKVEELFAKAIKKFDKNPSIKARYAGHLHQQGKVDEAIKVYEEVLTLQPEHIESLNNLAWFYMSSNKEKALDYAKKAYNLMPQQPEIADTYGWILLGNNQVDKALKLLQQALQGAPNNGDIIYHYAAALAKKGKTKQAKEKLQALLAKNVNFSEKTEAEKLLSELN</sequence>
<dbReference type="InterPro" id="IPR019734">
    <property type="entry name" value="TPR_rpt"/>
</dbReference>
<evidence type="ECO:0000313" key="3">
    <source>
        <dbReference type="EMBL" id="MDE1464593.1"/>
    </source>
</evidence>
<comment type="caution">
    <text evidence="3">The sequence shown here is derived from an EMBL/GenBank/DDBJ whole genome shotgun (WGS) entry which is preliminary data.</text>
</comment>